<protein>
    <submittedName>
        <fullName evidence="1">DUF4440 domain-containing protein</fullName>
    </submittedName>
</protein>
<dbReference type="Gene3D" id="3.10.450.50">
    <property type="match status" value="1"/>
</dbReference>
<gene>
    <name evidence="1" type="ORF">BH720_02465</name>
</gene>
<reference evidence="1" key="1">
    <citation type="submission" date="2016-09" db="EMBL/GenBank/DDBJ databases">
        <title>Draft genome of thermotolerant cyanobacterium Desertifilum sp. strain IPPAS B-1220.</title>
        <authorList>
            <person name="Sinetova M.A."/>
            <person name="Bolakhan K."/>
            <person name="Zayadan B.K."/>
            <person name="Mironov K.S."/>
            <person name="Ustinova V."/>
            <person name="Kupriyanova E.V."/>
            <person name="Sidorov R.A."/>
            <person name="Skrypnik A.N."/>
            <person name="Gogoleva N.E."/>
            <person name="Gogolev Y.V."/>
            <person name="Los D.A."/>
        </authorList>
    </citation>
    <scope>NUCLEOTIDE SEQUENCE [LARGE SCALE GENOMIC DNA]</scope>
    <source>
        <strain evidence="1">IPPAS B-1220</strain>
    </source>
</reference>
<name>A0A1E5QQB2_9CYAN</name>
<dbReference type="Pfam" id="PF11533">
    <property type="entry name" value="AtzH-like"/>
    <property type="match status" value="1"/>
</dbReference>
<proteinExistence type="predicted"/>
<sequence length="128" mass="14762">MTQINNPAVVSEVTELYLKYEQALCSNDVETLIELFWDAAEVVRFGATENLYGSAEIQAFRQARSPVNLEREMFNLKVVTFNDNMAAVTLEFRRKVGEKERLGRQSQMWHKFSEGWKIVSAHVSFLPD</sequence>
<evidence type="ECO:0000313" key="1">
    <source>
        <dbReference type="EMBL" id="OEJ76859.1"/>
    </source>
</evidence>
<dbReference type="STRING" id="1781255.BH720_02465"/>
<dbReference type="SUPFAM" id="SSF54427">
    <property type="entry name" value="NTF2-like"/>
    <property type="match status" value="1"/>
</dbReference>
<accession>A0A1E5QQB2</accession>
<dbReference type="OrthoDB" id="9791198at2"/>
<comment type="caution">
    <text evidence="1">The sequence shown here is derived from an EMBL/GenBank/DDBJ whole genome shotgun (WGS) entry which is preliminary data.</text>
</comment>
<dbReference type="EMBL" id="MJGC01000025">
    <property type="protein sequence ID" value="OEJ76859.1"/>
    <property type="molecule type" value="Genomic_DNA"/>
</dbReference>
<dbReference type="NCBIfam" id="NF033625">
    <property type="entry name" value="HpxZ"/>
    <property type="match status" value="1"/>
</dbReference>
<dbReference type="InterPro" id="IPR024507">
    <property type="entry name" value="AtzH-like"/>
</dbReference>
<dbReference type="AlphaFoldDB" id="A0A1E5QQB2"/>
<dbReference type="InterPro" id="IPR032710">
    <property type="entry name" value="NTF2-like_dom_sf"/>
</dbReference>
<organism evidence="1">
    <name type="scientific">Desertifilum tharense IPPAS B-1220</name>
    <dbReference type="NCBI Taxonomy" id="1781255"/>
    <lineage>
        <taxon>Bacteria</taxon>
        <taxon>Bacillati</taxon>
        <taxon>Cyanobacteriota</taxon>
        <taxon>Cyanophyceae</taxon>
        <taxon>Desertifilales</taxon>
        <taxon>Desertifilaceae</taxon>
        <taxon>Desertifilum</taxon>
    </lineage>
</organism>